<dbReference type="InterPro" id="IPR005907">
    <property type="entry name" value="G1P_thy_trans_s"/>
</dbReference>
<dbReference type="InterPro" id="IPR029044">
    <property type="entry name" value="Nucleotide-diphossugar_trans"/>
</dbReference>
<evidence type="ECO:0000256" key="2">
    <source>
        <dbReference type="ARBA" id="ARBA00010480"/>
    </source>
</evidence>
<protein>
    <recommendedName>
        <fullName evidence="3">glucose-1-phosphate thymidylyltransferase</fullName>
        <ecNumber evidence="3">2.7.7.24</ecNumber>
    </recommendedName>
</protein>
<keyword evidence="6" id="KW-0479">Metal-binding</keyword>
<dbReference type="AlphaFoldDB" id="A0A1G2FSC4"/>
<gene>
    <name evidence="10" type="ORF">A3B04_03385</name>
</gene>
<feature type="domain" description="Nucleotidyl transferase" evidence="9">
    <location>
        <begin position="4"/>
        <end position="234"/>
    </location>
</feature>
<comment type="cofactor">
    <cofactor evidence="1">
        <name>Mg(2+)</name>
        <dbReference type="ChEBI" id="CHEBI:18420"/>
    </cofactor>
</comment>
<evidence type="ECO:0000256" key="7">
    <source>
        <dbReference type="ARBA" id="ARBA00022842"/>
    </source>
</evidence>
<accession>A0A1G2FSC4</accession>
<comment type="caution">
    <text evidence="10">The sequence shown here is derived from an EMBL/GenBank/DDBJ whole genome shotgun (WGS) entry which is preliminary data.</text>
</comment>
<dbReference type="Proteomes" id="UP000177126">
    <property type="component" value="Unassembled WGS sequence"/>
</dbReference>
<evidence type="ECO:0000313" key="10">
    <source>
        <dbReference type="EMBL" id="OGZ40985.1"/>
    </source>
</evidence>
<dbReference type="Pfam" id="PF00483">
    <property type="entry name" value="NTP_transferase"/>
    <property type="match status" value="1"/>
</dbReference>
<proteinExistence type="inferred from homology"/>
<dbReference type="GO" id="GO:0008879">
    <property type="term" value="F:glucose-1-phosphate thymidylyltransferase activity"/>
    <property type="evidence" value="ECO:0007669"/>
    <property type="project" value="UniProtKB-EC"/>
</dbReference>
<evidence type="ECO:0000256" key="8">
    <source>
        <dbReference type="ARBA" id="ARBA00049336"/>
    </source>
</evidence>
<evidence type="ECO:0000256" key="6">
    <source>
        <dbReference type="ARBA" id="ARBA00022723"/>
    </source>
</evidence>
<keyword evidence="10" id="KW-0167">Capsid protein</keyword>
<dbReference type="PANTHER" id="PTHR43532">
    <property type="entry name" value="GLUCOSE-1-PHOSPHATE THYMIDYLYLTRANSFERASE"/>
    <property type="match status" value="1"/>
</dbReference>
<dbReference type="EMBL" id="MHNF01000022">
    <property type="protein sequence ID" value="OGZ40985.1"/>
    <property type="molecule type" value="Genomic_DNA"/>
</dbReference>
<dbReference type="SUPFAM" id="SSF53448">
    <property type="entry name" value="Nucleotide-diphospho-sugar transferases"/>
    <property type="match status" value="1"/>
</dbReference>
<name>A0A1G2FSC4_9BACT</name>
<dbReference type="EC" id="2.7.7.24" evidence="3"/>
<dbReference type="GO" id="GO:0046872">
    <property type="term" value="F:metal ion binding"/>
    <property type="evidence" value="ECO:0007669"/>
    <property type="project" value="UniProtKB-KW"/>
</dbReference>
<dbReference type="Gene3D" id="3.90.550.10">
    <property type="entry name" value="Spore Coat Polysaccharide Biosynthesis Protein SpsA, Chain A"/>
    <property type="match status" value="1"/>
</dbReference>
<keyword evidence="4" id="KW-0808">Transferase</keyword>
<evidence type="ECO:0000259" key="9">
    <source>
        <dbReference type="Pfam" id="PF00483"/>
    </source>
</evidence>
<comment type="similarity">
    <text evidence="2">Belongs to the glucose-1-phosphate thymidylyltransferase family.</text>
</comment>
<dbReference type="PANTHER" id="PTHR43532:SF1">
    <property type="entry name" value="GLUCOSE-1-PHOSPHATE THYMIDYLYLTRANSFERASE 1"/>
    <property type="match status" value="1"/>
</dbReference>
<evidence type="ECO:0000256" key="1">
    <source>
        <dbReference type="ARBA" id="ARBA00001946"/>
    </source>
</evidence>
<evidence type="ECO:0000256" key="3">
    <source>
        <dbReference type="ARBA" id="ARBA00012461"/>
    </source>
</evidence>
<sequence length="267" mass="29936">MVKKGIILAGGTATRLFPLTATTSKQLLPIYDRQMIFYPLNTLIKAGIRDILIIVSPDHSGQFLNLLGSIFKNHGVRLVFEVQKVPRGLAEAFVLGENFIDNESVALILGDNIFENDFSEIVKNFKSGGQIFAKKVADPERLGVVKFDSQKRAVQIVEKPKQWVSDYAVPGFYIYDKKVVAIAKKIKPSARGEIEITDVNNEYLKNKRLKVGVIKGEWLDAGTFDSLLEAGNIVKNKKLYKNFHPLVDKAIAEFNEELKGICRKKLI</sequence>
<reference evidence="10 11" key="1">
    <citation type="journal article" date="2016" name="Nat. Commun.">
        <title>Thousands of microbial genomes shed light on interconnected biogeochemical processes in an aquifer system.</title>
        <authorList>
            <person name="Anantharaman K."/>
            <person name="Brown C.T."/>
            <person name="Hug L.A."/>
            <person name="Sharon I."/>
            <person name="Castelle C.J."/>
            <person name="Probst A.J."/>
            <person name="Thomas B.C."/>
            <person name="Singh A."/>
            <person name="Wilkins M.J."/>
            <person name="Karaoz U."/>
            <person name="Brodie E.L."/>
            <person name="Williams K.H."/>
            <person name="Hubbard S.S."/>
            <person name="Banfield J.F."/>
        </authorList>
    </citation>
    <scope>NUCLEOTIDE SEQUENCE [LARGE SCALE GENOMIC DNA]</scope>
</reference>
<dbReference type="InterPro" id="IPR005835">
    <property type="entry name" value="NTP_transferase_dom"/>
</dbReference>
<keyword evidence="5" id="KW-0548">Nucleotidyltransferase</keyword>
<organism evidence="10 11">
    <name type="scientific">Candidatus Portnoybacteria bacterium RIFCSPLOWO2_02_FULL_39_11</name>
    <dbReference type="NCBI Taxonomy" id="1802001"/>
    <lineage>
        <taxon>Bacteria</taxon>
        <taxon>Candidatus Portnoyibacteriota</taxon>
    </lineage>
</organism>
<evidence type="ECO:0000313" key="11">
    <source>
        <dbReference type="Proteomes" id="UP000177126"/>
    </source>
</evidence>
<evidence type="ECO:0000256" key="5">
    <source>
        <dbReference type="ARBA" id="ARBA00022695"/>
    </source>
</evidence>
<evidence type="ECO:0000256" key="4">
    <source>
        <dbReference type="ARBA" id="ARBA00022679"/>
    </source>
</evidence>
<keyword evidence="7" id="KW-0460">Magnesium</keyword>
<comment type="catalytic activity">
    <reaction evidence="8">
        <text>dTTP + alpha-D-glucose 1-phosphate + H(+) = dTDP-alpha-D-glucose + diphosphate</text>
        <dbReference type="Rhea" id="RHEA:15225"/>
        <dbReference type="ChEBI" id="CHEBI:15378"/>
        <dbReference type="ChEBI" id="CHEBI:33019"/>
        <dbReference type="ChEBI" id="CHEBI:37568"/>
        <dbReference type="ChEBI" id="CHEBI:57477"/>
        <dbReference type="ChEBI" id="CHEBI:58601"/>
        <dbReference type="EC" id="2.7.7.24"/>
    </reaction>
</comment>
<keyword evidence="10" id="KW-0946">Virion</keyword>